<evidence type="ECO:0000313" key="3">
    <source>
        <dbReference type="Proteomes" id="UP001595912"/>
    </source>
</evidence>
<proteinExistence type="predicted"/>
<evidence type="ECO:0000313" key="2">
    <source>
        <dbReference type="EMBL" id="MFC5007996.1"/>
    </source>
</evidence>
<feature type="domain" description="NTP pyrophosphohydrolase MazG-like" evidence="1">
    <location>
        <begin position="33"/>
        <end position="91"/>
    </location>
</feature>
<dbReference type="InterPro" id="IPR004518">
    <property type="entry name" value="MazG-like_dom"/>
</dbReference>
<dbReference type="RefSeq" id="WP_380128638.1">
    <property type="nucleotide sequence ID" value="NZ_JBHSIU010000130.1"/>
</dbReference>
<dbReference type="SUPFAM" id="SSF101386">
    <property type="entry name" value="all-alpha NTP pyrophosphatases"/>
    <property type="match status" value="1"/>
</dbReference>
<dbReference type="Proteomes" id="UP001595912">
    <property type="component" value="Unassembled WGS sequence"/>
</dbReference>
<keyword evidence="3" id="KW-1185">Reference proteome</keyword>
<evidence type="ECO:0000259" key="1">
    <source>
        <dbReference type="Pfam" id="PF03819"/>
    </source>
</evidence>
<sequence>MPFDLSELPDTAADIAKHLEAAGFTESAQLRQTLALAEEVGEFVGAVRRHAGMARRPGPFSDVEAELADVVLTAFVTAHTMGIDLRQAIEDKLAVVYTRGWRQTDSAQ</sequence>
<comment type="caution">
    <text evidence="2">The sequence shown here is derived from an EMBL/GenBank/DDBJ whole genome shotgun (WGS) entry which is preliminary data.</text>
</comment>
<organism evidence="2 3">
    <name type="scientific">Dactylosporangium cerinum</name>
    <dbReference type="NCBI Taxonomy" id="1434730"/>
    <lineage>
        <taxon>Bacteria</taxon>
        <taxon>Bacillati</taxon>
        <taxon>Actinomycetota</taxon>
        <taxon>Actinomycetes</taxon>
        <taxon>Micromonosporales</taxon>
        <taxon>Micromonosporaceae</taxon>
        <taxon>Dactylosporangium</taxon>
    </lineage>
</organism>
<protein>
    <submittedName>
        <fullName evidence="2">MazG nucleotide pyrophosphohydrolase domain-containing protein</fullName>
    </submittedName>
</protein>
<gene>
    <name evidence="2" type="ORF">ACFPIJ_60565</name>
</gene>
<accession>A0ABV9WKU6</accession>
<dbReference type="Pfam" id="PF03819">
    <property type="entry name" value="MazG"/>
    <property type="match status" value="1"/>
</dbReference>
<dbReference type="Gene3D" id="1.10.287.1080">
    <property type="entry name" value="MazG-like"/>
    <property type="match status" value="1"/>
</dbReference>
<dbReference type="EMBL" id="JBHSIU010000130">
    <property type="protein sequence ID" value="MFC5007996.1"/>
    <property type="molecule type" value="Genomic_DNA"/>
</dbReference>
<reference evidence="3" key="1">
    <citation type="journal article" date="2019" name="Int. J. Syst. Evol. Microbiol.">
        <title>The Global Catalogue of Microorganisms (GCM) 10K type strain sequencing project: providing services to taxonomists for standard genome sequencing and annotation.</title>
        <authorList>
            <consortium name="The Broad Institute Genomics Platform"/>
            <consortium name="The Broad Institute Genome Sequencing Center for Infectious Disease"/>
            <person name="Wu L."/>
            <person name="Ma J."/>
        </authorList>
    </citation>
    <scope>NUCLEOTIDE SEQUENCE [LARGE SCALE GENOMIC DNA]</scope>
    <source>
        <strain evidence="3">CGMCC 4.7152</strain>
    </source>
</reference>
<name>A0ABV9WKU6_9ACTN</name>